<dbReference type="AlphaFoldDB" id="A0A9X1YB25"/>
<protein>
    <recommendedName>
        <fullName evidence="3">EAL domain-containing protein</fullName>
    </recommendedName>
</protein>
<dbReference type="Proteomes" id="UP001139516">
    <property type="component" value="Unassembled WGS sequence"/>
</dbReference>
<dbReference type="RefSeq" id="WP_248668924.1">
    <property type="nucleotide sequence ID" value="NZ_JALPRX010000097.1"/>
</dbReference>
<dbReference type="EMBL" id="JALPRX010000097">
    <property type="protein sequence ID" value="MCK8786813.1"/>
    <property type="molecule type" value="Genomic_DNA"/>
</dbReference>
<evidence type="ECO:0008006" key="3">
    <source>
        <dbReference type="Google" id="ProtNLM"/>
    </source>
</evidence>
<evidence type="ECO:0000313" key="1">
    <source>
        <dbReference type="EMBL" id="MCK8786813.1"/>
    </source>
</evidence>
<gene>
    <name evidence="1" type="ORF">M0638_20790</name>
</gene>
<organism evidence="1 2">
    <name type="scientific">Roseomonas acroporae</name>
    <dbReference type="NCBI Taxonomy" id="2937791"/>
    <lineage>
        <taxon>Bacteria</taxon>
        <taxon>Pseudomonadati</taxon>
        <taxon>Pseudomonadota</taxon>
        <taxon>Alphaproteobacteria</taxon>
        <taxon>Acetobacterales</taxon>
        <taxon>Roseomonadaceae</taxon>
        <taxon>Roseomonas</taxon>
    </lineage>
</organism>
<keyword evidence="2" id="KW-1185">Reference proteome</keyword>
<accession>A0A9X1YB25</accession>
<name>A0A9X1YB25_9PROT</name>
<proteinExistence type="predicted"/>
<sequence length="424" mass="44502">MSTPSRIGGGTLVPVAVRPSAGNPGAERWGVAPSRATAGALELAELVRDAVAAAVDKRALHLRFGALDPALRRPHHRRLAHEALGSTLRTARARLFELPGGDLVAVASPPAAALETAREALLGLLGPDAPPGAVALLRLPQEAAALLEAVGESLGFGTPPPGALSGRIRDVAPAAGGGTVPAPLDSAGLARLERGLATADLSAFARCQTVCRLDPEGGAPVPLWEERRVALGALRDALAPGCDLRAAPWLRRRLLRLLDRRQLADLLRPEARRRRQPLYLPLRLASLADEPFLRLDGMLTPAERAGFTLGFAAEDILADPDGFALAGELARTRGYRLALDDAAAGTLPLLPPSRLGVDLVQLRWSGALASLDAGAVARLRARLPEDPDAIVLAGADQPAAIGWGWEAGLRLFQGRVIEMRRIPA</sequence>
<reference evidence="1" key="1">
    <citation type="submission" date="2022-04" db="EMBL/GenBank/DDBJ databases">
        <title>Roseomonas acroporae sp. nov., isolated from coral Acropora digitifera.</title>
        <authorList>
            <person name="Sun H."/>
        </authorList>
    </citation>
    <scope>NUCLEOTIDE SEQUENCE</scope>
    <source>
        <strain evidence="1">NAR14</strain>
    </source>
</reference>
<evidence type="ECO:0000313" key="2">
    <source>
        <dbReference type="Proteomes" id="UP001139516"/>
    </source>
</evidence>
<comment type="caution">
    <text evidence="1">The sequence shown here is derived from an EMBL/GenBank/DDBJ whole genome shotgun (WGS) entry which is preliminary data.</text>
</comment>